<protein>
    <submittedName>
        <fullName evidence="1">Uncharacterized protein</fullName>
    </submittedName>
</protein>
<gene>
    <name evidence="1" type="ORF">BN1080_01196</name>
</gene>
<dbReference type="EMBL" id="CCXS01000001">
    <property type="protein sequence ID" value="CEG22272.1"/>
    <property type="molecule type" value="Genomic_DNA"/>
</dbReference>
<evidence type="ECO:0000313" key="1">
    <source>
        <dbReference type="EMBL" id="CEG22272.1"/>
    </source>
</evidence>
<accession>A0A098EK55</accession>
<keyword evidence="2" id="KW-1185">Reference proteome</keyword>
<proteinExistence type="predicted"/>
<dbReference type="AlphaFoldDB" id="A0A098EK55"/>
<dbReference type="STRING" id="1499687.BN1080_01196"/>
<dbReference type="Proteomes" id="UP000043699">
    <property type="component" value="Unassembled WGS sequence"/>
</dbReference>
<reference evidence="1 2" key="1">
    <citation type="submission" date="2014-09" db="EMBL/GenBank/DDBJ databases">
        <authorList>
            <person name="Urmite Genomes Urmite Genomes"/>
        </authorList>
    </citation>
    <scope>NUCLEOTIDE SEQUENCE [LARGE SCALE GENOMIC DNA]</scope>
    <source>
        <strain evidence="1 2">ES2</strain>
    </source>
</reference>
<dbReference type="Pfam" id="PF19785">
    <property type="entry name" value="UPF0738"/>
    <property type="match status" value="1"/>
</dbReference>
<name>A0A098EK55_9BACL</name>
<sequence>MTVDKNWKGCIPLRKLVEVSAGLIEGKTIQFQVNAAEPAEAVEAAGKMLTDTEACAFVYLADTGTEYIYVHFKDHTWPLLAEALKRTEVVPLLVWGKQIMPLDAFHEELGMLLENIEGNDNYAEEFRTAVEEVFHERLASQA</sequence>
<dbReference type="InterPro" id="IPR020908">
    <property type="entry name" value="UPF0738"/>
</dbReference>
<evidence type="ECO:0000313" key="2">
    <source>
        <dbReference type="Proteomes" id="UP000043699"/>
    </source>
</evidence>
<organism evidence="1 2">
    <name type="scientific">Planococcus massiliensis</name>
    <dbReference type="NCBI Taxonomy" id="1499687"/>
    <lineage>
        <taxon>Bacteria</taxon>
        <taxon>Bacillati</taxon>
        <taxon>Bacillota</taxon>
        <taxon>Bacilli</taxon>
        <taxon>Bacillales</taxon>
        <taxon>Caryophanaceae</taxon>
        <taxon>Planococcus</taxon>
    </lineage>
</organism>